<name>E8LFH1_9FIRM</name>
<gene>
    <name evidence="1" type="ORF">HMPREF9443_01612</name>
</gene>
<evidence type="ECO:0000313" key="2">
    <source>
        <dbReference type="Proteomes" id="UP000004923"/>
    </source>
</evidence>
<organism evidence="1 2">
    <name type="scientific">Phascolarctobacterium succinatutens YIT 12067</name>
    <dbReference type="NCBI Taxonomy" id="626939"/>
    <lineage>
        <taxon>Bacteria</taxon>
        <taxon>Bacillati</taxon>
        <taxon>Bacillota</taxon>
        <taxon>Negativicutes</taxon>
        <taxon>Acidaminococcales</taxon>
        <taxon>Acidaminococcaceae</taxon>
        <taxon>Phascolarctobacterium</taxon>
    </lineage>
</organism>
<evidence type="ECO:0000313" key="1">
    <source>
        <dbReference type="EMBL" id="EFY04415.1"/>
    </source>
</evidence>
<dbReference type="Proteomes" id="UP000004923">
    <property type="component" value="Unassembled WGS sequence"/>
</dbReference>
<reference evidence="1 2" key="1">
    <citation type="submission" date="2011-01" db="EMBL/GenBank/DDBJ databases">
        <authorList>
            <person name="Weinstock G."/>
            <person name="Sodergren E."/>
            <person name="Clifton S."/>
            <person name="Fulton L."/>
            <person name="Fulton B."/>
            <person name="Courtney L."/>
            <person name="Fronick C."/>
            <person name="Harrison M."/>
            <person name="Strong C."/>
            <person name="Farmer C."/>
            <person name="Delahaunty K."/>
            <person name="Markovic C."/>
            <person name="Hall O."/>
            <person name="Minx P."/>
            <person name="Tomlinson C."/>
            <person name="Mitreva M."/>
            <person name="Hou S."/>
            <person name="Chen J."/>
            <person name="Wollam A."/>
            <person name="Pepin K.H."/>
            <person name="Johnson M."/>
            <person name="Bhonagiri V."/>
            <person name="Zhang X."/>
            <person name="Suruliraj S."/>
            <person name="Warren W."/>
            <person name="Chinwalla A."/>
            <person name="Mardis E.R."/>
            <person name="Wilson R.K."/>
        </authorList>
    </citation>
    <scope>NUCLEOTIDE SEQUENCE [LARGE SCALE GENOMIC DNA]</scope>
    <source>
        <strain evidence="1 2">YIT 12067</strain>
    </source>
</reference>
<dbReference type="AlphaFoldDB" id="E8LFH1"/>
<comment type="caution">
    <text evidence="1">The sequence shown here is derived from an EMBL/GenBank/DDBJ whole genome shotgun (WGS) entry which is preliminary data.</text>
</comment>
<proteinExistence type="predicted"/>
<keyword evidence="2" id="KW-1185">Reference proteome</keyword>
<dbReference type="HOGENOM" id="CLU_1693841_0_0_9"/>
<dbReference type="eggNOG" id="ENOG502ZS37">
    <property type="taxonomic scope" value="Bacteria"/>
</dbReference>
<sequence>MVVDVRQEFHALGARAAEERIVDDDSATTSGVCQRFDGFVDDPRRKEQREPAPVRVTGVQEAVGRVLAKRQGFLVKPALHVKRAVLEDDADEHKEHQNSGKALEFACVGRPQNLADAILVEEQRSFLRNGFHLMGGLWYNLHSMNLRFSMFCFTP</sequence>
<protein>
    <submittedName>
        <fullName evidence="1">Uncharacterized protein</fullName>
    </submittedName>
</protein>
<accession>E8LFH1</accession>
<dbReference type="EMBL" id="AEVN01000081">
    <property type="protein sequence ID" value="EFY04415.1"/>
    <property type="molecule type" value="Genomic_DNA"/>
</dbReference>